<evidence type="ECO:0000256" key="1">
    <source>
        <dbReference type="ARBA" id="ARBA00007447"/>
    </source>
</evidence>
<organism evidence="7 8">
    <name type="scientific">Saccharomycopsis crataegensis</name>
    <dbReference type="NCBI Taxonomy" id="43959"/>
    <lineage>
        <taxon>Eukaryota</taxon>
        <taxon>Fungi</taxon>
        <taxon>Dikarya</taxon>
        <taxon>Ascomycota</taxon>
        <taxon>Saccharomycotina</taxon>
        <taxon>Saccharomycetes</taxon>
        <taxon>Saccharomycopsidaceae</taxon>
        <taxon>Saccharomycopsis</taxon>
    </lineage>
</organism>
<reference evidence="7 8" key="1">
    <citation type="journal article" date="2023" name="Elife">
        <title>Identification of key yeast species and microbe-microbe interactions impacting larval growth of Drosophila in the wild.</title>
        <authorList>
            <person name="Mure A."/>
            <person name="Sugiura Y."/>
            <person name="Maeda R."/>
            <person name="Honda K."/>
            <person name="Sakurai N."/>
            <person name="Takahashi Y."/>
            <person name="Watada M."/>
            <person name="Katoh T."/>
            <person name="Gotoh A."/>
            <person name="Gotoh Y."/>
            <person name="Taniguchi I."/>
            <person name="Nakamura K."/>
            <person name="Hayashi T."/>
            <person name="Katayama T."/>
            <person name="Uemura T."/>
            <person name="Hattori Y."/>
        </authorList>
    </citation>
    <scope>NUCLEOTIDE SEQUENCE [LARGE SCALE GENOMIC DNA]</scope>
    <source>
        <strain evidence="7 8">SC-9</strain>
    </source>
</reference>
<protein>
    <recommendedName>
        <fullName evidence="6">Peptidase A1 domain-containing protein</fullName>
    </recommendedName>
</protein>
<gene>
    <name evidence="7" type="ORF">DASC09_053180</name>
</gene>
<comment type="similarity">
    <text evidence="1 4">Belongs to the peptidase A1 family.</text>
</comment>
<feature type="domain" description="Peptidase A1" evidence="6">
    <location>
        <begin position="62"/>
        <end position="375"/>
    </location>
</feature>
<dbReference type="GO" id="GO:0006508">
    <property type="term" value="P:proteolysis"/>
    <property type="evidence" value="ECO:0007669"/>
    <property type="project" value="UniProtKB-KW"/>
</dbReference>
<dbReference type="InterPro" id="IPR033121">
    <property type="entry name" value="PEPTIDASE_A1"/>
</dbReference>
<comment type="caution">
    <text evidence="7">The sequence shown here is derived from an EMBL/GenBank/DDBJ whole genome shotgun (WGS) entry which is preliminary data.</text>
</comment>
<evidence type="ECO:0000313" key="7">
    <source>
        <dbReference type="EMBL" id="GMM37993.1"/>
    </source>
</evidence>
<dbReference type="GeneID" id="90075968"/>
<keyword evidence="3 4" id="KW-0064">Aspartyl protease</keyword>
<evidence type="ECO:0000256" key="4">
    <source>
        <dbReference type="RuleBase" id="RU000454"/>
    </source>
</evidence>
<dbReference type="PROSITE" id="PS00141">
    <property type="entry name" value="ASP_PROTEASE"/>
    <property type="match status" value="1"/>
</dbReference>
<sequence>MAATKLLSSCFFILPITTLKMFFTSVVFILHLLFLANGTPILAKRSDRYIQASVQYIDQSDLMMELSVGTPGSEILVVLDTASSDLYVSLPNVTTGYYSVDFIGSFTPSDSSTFKYLNITYDMQYLSGDVWGYMGTDDVSLSGEILRNYQFAYVYSSGNGITALLGLGPIGSENVYINRYPNFVTSLVNQGLIDRGIFGLYAGTQSSIDGGSIVFGGVDVAKYSGNLVQLNCVPQLSTTKKIVNYWVDFEGFSINGDNGMTSLLQNGTAYTAIFDSGTSVLALPDAIYQYIVYDYFNVSDPDDTVSCDNNDTLNFQFDGFDITVPMSDNLFSVGAGECIIAMQSSGNDVNFYLGITTLQRIYTVFDPINIKLYVAPIIQTNDSSVFSVQNDTDLTTLKDSTASSFLTSEPKPTTVTAQFLTSTYASLYVSPGLSLSTSSYSGSIFHPTSTVTTSNDLPSYLTTHSESGASPPVFSTSVPSVSSFNSHGISSIVSSWTTMSTHVNNGGNPYSEPQGDANGNNNPIYYCGRPGY</sequence>
<dbReference type="PRINTS" id="PR00792">
    <property type="entry name" value="PEPSIN"/>
</dbReference>
<dbReference type="EMBL" id="BTFZ01000013">
    <property type="protein sequence ID" value="GMM37993.1"/>
    <property type="molecule type" value="Genomic_DNA"/>
</dbReference>
<evidence type="ECO:0000256" key="5">
    <source>
        <dbReference type="SAM" id="Phobius"/>
    </source>
</evidence>
<dbReference type="InterPro" id="IPR021109">
    <property type="entry name" value="Peptidase_aspartic_dom_sf"/>
</dbReference>
<keyword evidence="4" id="KW-0645">Protease</keyword>
<name>A0AAV5QV49_9ASCO</name>
<dbReference type="RefSeq" id="XP_064854989.1">
    <property type="nucleotide sequence ID" value="XM_064998917.1"/>
</dbReference>
<dbReference type="InterPro" id="IPR001969">
    <property type="entry name" value="Aspartic_peptidase_AS"/>
</dbReference>
<dbReference type="Pfam" id="PF00026">
    <property type="entry name" value="Asp"/>
    <property type="match status" value="1"/>
</dbReference>
<keyword evidence="5" id="KW-1133">Transmembrane helix</keyword>
<keyword evidence="4" id="KW-0378">Hydrolase</keyword>
<accession>A0AAV5QV49</accession>
<dbReference type="AlphaFoldDB" id="A0AAV5QV49"/>
<proteinExistence type="inferred from homology"/>
<keyword evidence="5" id="KW-0472">Membrane</keyword>
<keyword evidence="5" id="KW-0812">Transmembrane</keyword>
<evidence type="ECO:0000256" key="3">
    <source>
        <dbReference type="ARBA" id="ARBA00022750"/>
    </source>
</evidence>
<keyword evidence="8" id="KW-1185">Reference proteome</keyword>
<evidence type="ECO:0000259" key="6">
    <source>
        <dbReference type="PROSITE" id="PS51767"/>
    </source>
</evidence>
<dbReference type="GO" id="GO:0004190">
    <property type="term" value="F:aspartic-type endopeptidase activity"/>
    <property type="evidence" value="ECO:0007669"/>
    <property type="project" value="UniProtKB-KW"/>
</dbReference>
<dbReference type="InterPro" id="IPR001461">
    <property type="entry name" value="Aspartic_peptidase_A1"/>
</dbReference>
<dbReference type="PANTHER" id="PTHR47966:SF65">
    <property type="entry name" value="ASPARTIC-TYPE ENDOPEPTIDASE"/>
    <property type="match status" value="1"/>
</dbReference>
<dbReference type="Gene3D" id="2.40.70.10">
    <property type="entry name" value="Acid Proteases"/>
    <property type="match status" value="2"/>
</dbReference>
<dbReference type="PROSITE" id="PS51767">
    <property type="entry name" value="PEPTIDASE_A1"/>
    <property type="match status" value="1"/>
</dbReference>
<feature type="transmembrane region" description="Helical" evidence="5">
    <location>
        <begin position="12"/>
        <end position="36"/>
    </location>
</feature>
<evidence type="ECO:0000256" key="2">
    <source>
        <dbReference type="ARBA" id="ARBA00022729"/>
    </source>
</evidence>
<keyword evidence="2" id="KW-0732">Signal</keyword>
<evidence type="ECO:0000313" key="8">
    <source>
        <dbReference type="Proteomes" id="UP001360560"/>
    </source>
</evidence>
<dbReference type="PANTHER" id="PTHR47966">
    <property type="entry name" value="BETA-SITE APP-CLEAVING ENZYME, ISOFORM A-RELATED"/>
    <property type="match status" value="1"/>
</dbReference>
<dbReference type="Proteomes" id="UP001360560">
    <property type="component" value="Unassembled WGS sequence"/>
</dbReference>
<dbReference type="SUPFAM" id="SSF50630">
    <property type="entry name" value="Acid proteases"/>
    <property type="match status" value="1"/>
</dbReference>